<comment type="caution">
    <text evidence="2">The sequence shown here is derived from an EMBL/GenBank/DDBJ whole genome shotgun (WGS) entry which is preliminary data.</text>
</comment>
<reference evidence="2 3" key="1">
    <citation type="submission" date="2023-03" db="EMBL/GenBank/DDBJ databases">
        <title>High-quality genome of Scylla paramamosain provides insights in environmental adaptation.</title>
        <authorList>
            <person name="Zhang L."/>
        </authorList>
    </citation>
    <scope>NUCLEOTIDE SEQUENCE [LARGE SCALE GENOMIC DNA]</scope>
    <source>
        <strain evidence="2">LZ_2023a</strain>
        <tissue evidence="2">Muscle</tissue>
    </source>
</reference>
<protein>
    <submittedName>
        <fullName evidence="2">Uncharacterized protein</fullName>
    </submittedName>
</protein>
<evidence type="ECO:0000313" key="3">
    <source>
        <dbReference type="Proteomes" id="UP001487740"/>
    </source>
</evidence>
<keyword evidence="3" id="KW-1185">Reference proteome</keyword>
<dbReference type="AlphaFoldDB" id="A0AAW0TIM4"/>
<dbReference type="Proteomes" id="UP001487740">
    <property type="component" value="Unassembled WGS sequence"/>
</dbReference>
<feature type="region of interest" description="Disordered" evidence="1">
    <location>
        <begin position="146"/>
        <end position="170"/>
    </location>
</feature>
<feature type="compositionally biased region" description="Basic and acidic residues" evidence="1">
    <location>
        <begin position="151"/>
        <end position="170"/>
    </location>
</feature>
<sequence>MHSDPPWWWHAVMDASTHTTRPSFTRLILTPSPTHLTRAAQGRDTATLGHAWEVTLMEVELITKIIKWLFRTTVGATFQSLRGGLRDTGSYPLTCAYLYLYLLYPFHSPRSHPSLPLPPSATPPPRQQVGGRLTLTKATALPMILTQAAMDEGRGDRRESGVKEDEREGE</sequence>
<accession>A0AAW0TIM4</accession>
<evidence type="ECO:0000256" key="1">
    <source>
        <dbReference type="SAM" id="MobiDB-lite"/>
    </source>
</evidence>
<evidence type="ECO:0000313" key="2">
    <source>
        <dbReference type="EMBL" id="KAK8386550.1"/>
    </source>
</evidence>
<gene>
    <name evidence="2" type="ORF">O3P69_010883</name>
</gene>
<dbReference type="EMBL" id="JARAKH010000031">
    <property type="protein sequence ID" value="KAK8386550.1"/>
    <property type="molecule type" value="Genomic_DNA"/>
</dbReference>
<organism evidence="2 3">
    <name type="scientific">Scylla paramamosain</name>
    <name type="common">Mud crab</name>
    <dbReference type="NCBI Taxonomy" id="85552"/>
    <lineage>
        <taxon>Eukaryota</taxon>
        <taxon>Metazoa</taxon>
        <taxon>Ecdysozoa</taxon>
        <taxon>Arthropoda</taxon>
        <taxon>Crustacea</taxon>
        <taxon>Multicrustacea</taxon>
        <taxon>Malacostraca</taxon>
        <taxon>Eumalacostraca</taxon>
        <taxon>Eucarida</taxon>
        <taxon>Decapoda</taxon>
        <taxon>Pleocyemata</taxon>
        <taxon>Brachyura</taxon>
        <taxon>Eubrachyura</taxon>
        <taxon>Portunoidea</taxon>
        <taxon>Portunidae</taxon>
        <taxon>Portuninae</taxon>
        <taxon>Scylla</taxon>
    </lineage>
</organism>
<proteinExistence type="predicted"/>
<name>A0AAW0TIM4_SCYPA</name>